<organism evidence="1 2">
    <name type="scientific">Arthrobacter phage SWEP2</name>
    <dbReference type="NCBI Taxonomy" id="2945958"/>
    <lineage>
        <taxon>Viruses</taxon>
        <taxon>Duplodnaviria</taxon>
        <taxon>Heunggongvirae</taxon>
        <taxon>Uroviricota</taxon>
        <taxon>Caudoviricetes</taxon>
        <taxon>Casidaviridae</taxon>
        <taxon>Swepdovirus</taxon>
        <taxon>Swepdovirus SWEP2</taxon>
    </lineage>
</organism>
<evidence type="ECO:0000313" key="2">
    <source>
        <dbReference type="Proteomes" id="UP001057418"/>
    </source>
</evidence>
<dbReference type="EMBL" id="ON528933">
    <property type="protein sequence ID" value="USL85109.1"/>
    <property type="molecule type" value="Genomic_DNA"/>
</dbReference>
<name>A0A9E7MI97_9CAUD</name>
<accession>A0A9E7MI97</accession>
<sequence length="72" mass="7936">MTPQIRLTAARNRGDVVTVYTSDGRVRTGQVVDTMTGGPFPMAVQSADVQFPMYFHPEDVVDVRDPQEAPRG</sequence>
<protein>
    <submittedName>
        <fullName evidence="1">Minor tail protein</fullName>
    </submittedName>
</protein>
<reference evidence="1" key="1">
    <citation type="submission" date="2022-05" db="EMBL/GenBank/DDBJ databases">
        <authorList>
            <person name="Ruan C."/>
        </authorList>
    </citation>
    <scope>NUCLEOTIDE SEQUENCE</scope>
</reference>
<proteinExistence type="predicted"/>
<evidence type="ECO:0000313" key="1">
    <source>
        <dbReference type="EMBL" id="USL85109.1"/>
    </source>
</evidence>
<keyword evidence="2" id="KW-1185">Reference proteome</keyword>
<dbReference type="Proteomes" id="UP001057418">
    <property type="component" value="Segment"/>
</dbReference>